<evidence type="ECO:0000313" key="3">
    <source>
        <dbReference type="Proteomes" id="UP001163105"/>
    </source>
</evidence>
<dbReference type="EMBL" id="JAQHRD010000015">
    <property type="protein sequence ID" value="KAJ6436929.1"/>
    <property type="molecule type" value="Genomic_DNA"/>
</dbReference>
<protein>
    <submittedName>
        <fullName evidence="2">Zinc finger-like protein</fullName>
    </submittedName>
</protein>
<proteinExistence type="predicted"/>
<name>A0AB34FBZ7_9HYPO</name>
<accession>A0AB34FBZ7</accession>
<comment type="caution">
    <text evidence="2">The sequence shown here is derived from an EMBL/GenBank/DDBJ whole genome shotgun (WGS) entry which is preliminary data.</text>
</comment>
<evidence type="ECO:0000313" key="2">
    <source>
        <dbReference type="EMBL" id="KAJ6436929.1"/>
    </source>
</evidence>
<gene>
    <name evidence="2" type="ORF">O9K51_10465</name>
</gene>
<keyword evidence="1" id="KW-0539">Nucleus</keyword>
<sequence length="290" mass="33632">MDATDRKFWIFYTNNWCPGRCVLPETNLWLKDFARMHKSDGVRAAIQSLAGIYIYDYLPVDDVKIRVNQRFSEAESCYSQLLADPGTAQNPVRAGEAITIAAILSMQDIVLTERRLKGLRDPRWLLGFQQAELFLQATDQGLRFWKPEAWRLAAIVYLQYRVLRLPRNHASVVLTLKDLAMCVKLMPTSGFHFTAQAPLFPVFLLGMLATSQDHRMVSNTWFDEVVSTPVRSSVPPLYQSLQRIWLWMDVDIEPSPTWFVDAMPIGRRTSWWERLVDQVYKREKELLCLT</sequence>
<keyword evidence="3" id="KW-1185">Reference proteome</keyword>
<reference evidence="2" key="1">
    <citation type="submission" date="2023-01" db="EMBL/GenBank/DDBJ databases">
        <title>The growth and conidiation of Purpureocillium lavendulum are regulated by nitrogen source and histone H3K14 acetylation.</title>
        <authorList>
            <person name="Tang P."/>
            <person name="Han J."/>
            <person name="Zhang C."/>
            <person name="Tang P."/>
            <person name="Qi F."/>
            <person name="Zhang K."/>
            <person name="Liang L."/>
        </authorList>
    </citation>
    <scope>NUCLEOTIDE SEQUENCE</scope>
    <source>
        <strain evidence="2">YMF1.00683</strain>
    </source>
</reference>
<dbReference type="InterPro" id="IPR021858">
    <property type="entry name" value="Fun_TF"/>
</dbReference>
<dbReference type="AlphaFoldDB" id="A0AB34FBZ7"/>
<dbReference type="Proteomes" id="UP001163105">
    <property type="component" value="Unassembled WGS sequence"/>
</dbReference>
<dbReference type="Pfam" id="PF11951">
    <property type="entry name" value="Fungal_trans_2"/>
    <property type="match status" value="1"/>
</dbReference>
<organism evidence="2 3">
    <name type="scientific">Purpureocillium lavendulum</name>
    <dbReference type="NCBI Taxonomy" id="1247861"/>
    <lineage>
        <taxon>Eukaryota</taxon>
        <taxon>Fungi</taxon>
        <taxon>Dikarya</taxon>
        <taxon>Ascomycota</taxon>
        <taxon>Pezizomycotina</taxon>
        <taxon>Sordariomycetes</taxon>
        <taxon>Hypocreomycetidae</taxon>
        <taxon>Hypocreales</taxon>
        <taxon>Ophiocordycipitaceae</taxon>
        <taxon>Purpureocillium</taxon>
    </lineage>
</organism>
<evidence type="ECO:0000256" key="1">
    <source>
        <dbReference type="ARBA" id="ARBA00023242"/>
    </source>
</evidence>